<feature type="non-terminal residue" evidence="2">
    <location>
        <position position="71"/>
    </location>
</feature>
<dbReference type="Proteomes" id="UP000479000">
    <property type="component" value="Unassembled WGS sequence"/>
</dbReference>
<dbReference type="OrthoDB" id="25246at2759"/>
<name>A0A6H5HHB8_9HEMI</name>
<proteinExistence type="predicted"/>
<organism evidence="2 3">
    <name type="scientific">Nesidiocoris tenuis</name>
    <dbReference type="NCBI Taxonomy" id="355587"/>
    <lineage>
        <taxon>Eukaryota</taxon>
        <taxon>Metazoa</taxon>
        <taxon>Ecdysozoa</taxon>
        <taxon>Arthropoda</taxon>
        <taxon>Hexapoda</taxon>
        <taxon>Insecta</taxon>
        <taxon>Pterygota</taxon>
        <taxon>Neoptera</taxon>
        <taxon>Paraneoptera</taxon>
        <taxon>Hemiptera</taxon>
        <taxon>Heteroptera</taxon>
        <taxon>Panheteroptera</taxon>
        <taxon>Cimicomorpha</taxon>
        <taxon>Miridae</taxon>
        <taxon>Dicyphina</taxon>
        <taxon>Nesidiocoris</taxon>
    </lineage>
</organism>
<reference evidence="2 3" key="1">
    <citation type="submission" date="2020-02" db="EMBL/GenBank/DDBJ databases">
        <authorList>
            <person name="Ferguson B K."/>
        </authorList>
    </citation>
    <scope>NUCLEOTIDE SEQUENCE [LARGE SCALE GENOMIC DNA]</scope>
</reference>
<evidence type="ECO:0000313" key="2">
    <source>
        <dbReference type="EMBL" id="CAB0013295.1"/>
    </source>
</evidence>
<sequence length="71" mass="7507">MTAVECGGYGSASPWAAGLCGAADLEAWGRKLYPSGRMFLQDTLHHQPRGPVSGLKEEPLAPRAWPGVDNA</sequence>
<protein>
    <submittedName>
        <fullName evidence="2">Uncharacterized protein</fullName>
    </submittedName>
</protein>
<dbReference type="AlphaFoldDB" id="A0A6H5HHB8"/>
<evidence type="ECO:0000313" key="3">
    <source>
        <dbReference type="Proteomes" id="UP000479000"/>
    </source>
</evidence>
<evidence type="ECO:0000256" key="1">
    <source>
        <dbReference type="SAM" id="MobiDB-lite"/>
    </source>
</evidence>
<accession>A0A6H5HHB8</accession>
<keyword evidence="3" id="KW-1185">Reference proteome</keyword>
<dbReference type="EMBL" id="CADCXU010026466">
    <property type="protein sequence ID" value="CAB0013295.1"/>
    <property type="molecule type" value="Genomic_DNA"/>
</dbReference>
<feature type="region of interest" description="Disordered" evidence="1">
    <location>
        <begin position="44"/>
        <end position="71"/>
    </location>
</feature>
<gene>
    <name evidence="2" type="ORF">NTEN_LOCUS17906</name>
</gene>